<accession>A0A6P1Y0U8</accession>
<dbReference type="GO" id="GO:0016485">
    <property type="term" value="P:protein processing"/>
    <property type="evidence" value="ECO:0007669"/>
    <property type="project" value="TreeGrafter"/>
</dbReference>
<evidence type="ECO:0000313" key="4">
    <source>
        <dbReference type="Proteomes" id="UP000464374"/>
    </source>
</evidence>
<sequence length="1032" mass="114021">MDNLIHGFKIISKTALDEMQAEGILAQHCETGLEVYHIHNDDSENLFAFAFMTPPENSSGVAHILEHSVLCGSKNYPLKDPFLILSKQSVKTFLNAMTFPDKTVYPASSILEKDYFNLMSVYGDAVFFPLLKRETFEQEGHRLERDEKGNPYFSGVVLNEMRGAYADFDSGVDRELRHSLLQGTVYAHDSGGFPPDIVKLSYEDFCAFHKKYYHPVNCKVFLYGNIETEKQLAFLQERFLQFFEPAEKPPLIPAITPYPAPRVFSATAPAGEGKNPDKLTVTMNWLLPESADIDRLMDCMFLEELLLGHDGAPLQKKLLDCPFAEDVYPYNGGQADLKNICFTLGLADIDKSAEGRFEAFILSGLEEIARDGFEPQLIETALNSLDFYNREITRSGGPFSLVLMRRALRGWIHGFAPEASLRSIPAFQRLKQRLSESPHYAQDLIRTLLLDNPHRTTVSVRPDIHFCENIDARLAQEAYQAAQSLGSIEHHSGSAEQTAVPVSGQKADADTGLNTDAATDVDPHPDRSMNPEADAQAQHLIPHISKEELPPVEPPIPECLEYFGKVPVIIHEQPTNGITYMDIAVPVDSLSAEDYTYLTLYTSALSSMGTKTQSWDAVAAEFAYLTGGFSAVTFSAGRHRTSEAAVFFDNALRTEDVADRDWIFIRSKMLPEYIEPAVNRIFSYLNDISFADEKRLKDVFIQLKNDLDPLPSYSGHTLTALYAASAYSGSKRAENLWMGIPQLRFLRGQYAALEQKPAAIGELTRKLEEIHRKLMRSGLIVKVCGTSADISVIKKALTSHLLRFDFPHRNTGGFRTEAFEKPAVLSAFPSAVQVGFAAQLLPVTFDETEYGAAIVYAQWLETGALWEAIRVKGGAYGVSAYPDSATALFTMTTYRDPAPLKSLRSIRDCIEKSIAAPLTDSELEALITGTYSTALQPRTPAQRSAATFSRLLNGITHQARMQTIEGIISCTRERMNRLAEQLAASVSGSAALSAMTAEGISGGTAAVICSDAALRQTADNLGLPPLTVLSSI</sequence>
<dbReference type="GO" id="GO:0004222">
    <property type="term" value="F:metalloendopeptidase activity"/>
    <property type="evidence" value="ECO:0007669"/>
    <property type="project" value="TreeGrafter"/>
</dbReference>
<organism evidence="3 4">
    <name type="scientific">Treponema vincentii</name>
    <dbReference type="NCBI Taxonomy" id="69710"/>
    <lineage>
        <taxon>Bacteria</taxon>
        <taxon>Pseudomonadati</taxon>
        <taxon>Spirochaetota</taxon>
        <taxon>Spirochaetia</taxon>
        <taxon>Spirochaetales</taxon>
        <taxon>Treponemataceae</taxon>
        <taxon>Treponema</taxon>
    </lineage>
</organism>
<dbReference type="EMBL" id="CP048020">
    <property type="protein sequence ID" value="QHX42999.1"/>
    <property type="molecule type" value="Genomic_DNA"/>
</dbReference>
<dbReference type="InterPro" id="IPR013578">
    <property type="entry name" value="Peptidase_M16C_assoc"/>
</dbReference>
<dbReference type="Proteomes" id="UP000464374">
    <property type="component" value="Chromosome"/>
</dbReference>
<proteinExistence type="predicted"/>
<dbReference type="Pfam" id="PF00675">
    <property type="entry name" value="Peptidase_M16"/>
    <property type="match status" value="1"/>
</dbReference>
<dbReference type="PANTHER" id="PTHR43016:SF13">
    <property type="entry name" value="PRESEQUENCE PROTEASE, MITOCHONDRIAL"/>
    <property type="match status" value="1"/>
</dbReference>
<dbReference type="KEGG" id="trz:GWP43_05570"/>
<dbReference type="InterPro" id="IPR011765">
    <property type="entry name" value="Pept_M16_N"/>
</dbReference>
<evidence type="ECO:0000256" key="1">
    <source>
        <dbReference type="SAM" id="MobiDB-lite"/>
    </source>
</evidence>
<dbReference type="PANTHER" id="PTHR43016">
    <property type="entry name" value="PRESEQUENCE PROTEASE"/>
    <property type="match status" value="1"/>
</dbReference>
<dbReference type="RefSeq" id="WP_162663335.1">
    <property type="nucleotide sequence ID" value="NZ_CP048020.1"/>
</dbReference>
<dbReference type="Gene3D" id="3.30.830.10">
    <property type="entry name" value="Metalloenzyme, LuxS/M16 peptidase-like"/>
    <property type="match status" value="4"/>
</dbReference>
<dbReference type="Pfam" id="PF05193">
    <property type="entry name" value="Peptidase_M16_C"/>
    <property type="match status" value="1"/>
</dbReference>
<dbReference type="Pfam" id="PF08367">
    <property type="entry name" value="M16C_assoc"/>
    <property type="match status" value="1"/>
</dbReference>
<gene>
    <name evidence="3" type="ORF">GWP43_05570</name>
</gene>
<protein>
    <submittedName>
        <fullName evidence="3">Peptidase M16</fullName>
    </submittedName>
</protein>
<dbReference type="InterPro" id="IPR007863">
    <property type="entry name" value="Peptidase_M16_C"/>
</dbReference>
<dbReference type="Pfam" id="PF22516">
    <property type="entry name" value="PreP_C"/>
    <property type="match status" value="1"/>
</dbReference>
<reference evidence="3 4" key="1">
    <citation type="submission" date="2020-01" db="EMBL/GenBank/DDBJ databases">
        <title>Complete genome sequence of a human oral phylogroup 1 Treponema sp. strain ATCC 700766, originally isolated from periodontitis dental plaque.</title>
        <authorList>
            <person name="Chan Y."/>
            <person name="Huo Y.-B."/>
            <person name="Yu X.-L."/>
            <person name="Zeng H."/>
            <person name="Leung W.-K."/>
            <person name="Watt R.M."/>
        </authorList>
    </citation>
    <scope>NUCLEOTIDE SEQUENCE [LARGE SCALE GENOMIC DNA]</scope>
    <source>
        <strain evidence="3 4">OMZ 804</strain>
    </source>
</reference>
<evidence type="ECO:0000313" key="3">
    <source>
        <dbReference type="EMBL" id="QHX42999.1"/>
    </source>
</evidence>
<dbReference type="SMART" id="SM01264">
    <property type="entry name" value="M16C_associated"/>
    <property type="match status" value="1"/>
</dbReference>
<dbReference type="SUPFAM" id="SSF63411">
    <property type="entry name" value="LuxS/MPP-like metallohydrolase"/>
    <property type="match status" value="4"/>
</dbReference>
<evidence type="ECO:0000259" key="2">
    <source>
        <dbReference type="SMART" id="SM01264"/>
    </source>
</evidence>
<feature type="region of interest" description="Disordered" evidence="1">
    <location>
        <begin position="486"/>
        <end position="525"/>
    </location>
</feature>
<feature type="domain" description="Peptidase M16C associated" evidence="2">
    <location>
        <begin position="460"/>
        <end position="749"/>
    </location>
</feature>
<name>A0A6P1Y0U8_9SPIR</name>
<dbReference type="AlphaFoldDB" id="A0A6P1Y0U8"/>
<dbReference type="GO" id="GO:0046872">
    <property type="term" value="F:metal ion binding"/>
    <property type="evidence" value="ECO:0007669"/>
    <property type="project" value="InterPro"/>
</dbReference>
<dbReference type="InterPro" id="IPR055130">
    <property type="entry name" value="PreP_C"/>
</dbReference>
<dbReference type="InterPro" id="IPR011249">
    <property type="entry name" value="Metalloenz_LuxS/M16"/>
</dbReference>